<name>A0A7S1ZHX3_TRICV</name>
<comment type="subcellular location">
    <subcellularLocation>
        <location evidence="1">Membrane</location>
        <topology evidence="1">Multi-pass membrane protein</topology>
    </subcellularLocation>
</comment>
<dbReference type="SUPFAM" id="SSF46934">
    <property type="entry name" value="UBA-like"/>
    <property type="match status" value="1"/>
</dbReference>
<dbReference type="InterPro" id="IPR009060">
    <property type="entry name" value="UBA-like_sf"/>
</dbReference>
<feature type="region of interest" description="Disordered" evidence="5">
    <location>
        <begin position="257"/>
        <end position="306"/>
    </location>
</feature>
<accession>A0A7S1ZHX3</accession>
<feature type="compositionally biased region" description="Low complexity" evidence="5">
    <location>
        <begin position="257"/>
        <end position="271"/>
    </location>
</feature>
<dbReference type="Gene3D" id="1.20.1540.10">
    <property type="entry name" value="Rhomboid-like"/>
    <property type="match status" value="1"/>
</dbReference>
<feature type="transmembrane region" description="Helical" evidence="6">
    <location>
        <begin position="105"/>
        <end position="128"/>
    </location>
</feature>
<keyword evidence="2 6" id="KW-0812">Transmembrane</keyword>
<keyword evidence="4 6" id="KW-0472">Membrane</keyword>
<evidence type="ECO:0000256" key="4">
    <source>
        <dbReference type="ARBA" id="ARBA00023136"/>
    </source>
</evidence>
<dbReference type="GO" id="GO:0004252">
    <property type="term" value="F:serine-type endopeptidase activity"/>
    <property type="evidence" value="ECO:0007669"/>
    <property type="project" value="TreeGrafter"/>
</dbReference>
<organism evidence="8">
    <name type="scientific">Trieres chinensis</name>
    <name type="common">Marine centric diatom</name>
    <name type="synonym">Odontella sinensis</name>
    <dbReference type="NCBI Taxonomy" id="1514140"/>
    <lineage>
        <taxon>Eukaryota</taxon>
        <taxon>Sar</taxon>
        <taxon>Stramenopiles</taxon>
        <taxon>Ochrophyta</taxon>
        <taxon>Bacillariophyta</taxon>
        <taxon>Mediophyceae</taxon>
        <taxon>Biddulphiophycidae</taxon>
        <taxon>Eupodiscales</taxon>
        <taxon>Parodontellaceae</taxon>
        <taxon>Trieres</taxon>
    </lineage>
</organism>
<dbReference type="EMBL" id="HBGO01017900">
    <property type="protein sequence ID" value="CAD9339602.1"/>
    <property type="molecule type" value="Transcribed_RNA"/>
</dbReference>
<evidence type="ECO:0000256" key="2">
    <source>
        <dbReference type="ARBA" id="ARBA00022692"/>
    </source>
</evidence>
<dbReference type="Pfam" id="PF00627">
    <property type="entry name" value="UBA"/>
    <property type="match status" value="1"/>
</dbReference>
<feature type="transmembrane region" description="Helical" evidence="6">
    <location>
        <begin position="196"/>
        <end position="216"/>
    </location>
</feature>
<evidence type="ECO:0000313" key="8">
    <source>
        <dbReference type="EMBL" id="CAD9339602.1"/>
    </source>
</evidence>
<dbReference type="SUPFAM" id="SSF144091">
    <property type="entry name" value="Rhomboid-like"/>
    <property type="match status" value="1"/>
</dbReference>
<gene>
    <name evidence="8" type="ORF">OSIN01602_LOCUS10227</name>
</gene>
<dbReference type="SMART" id="SM00165">
    <property type="entry name" value="UBA"/>
    <property type="match status" value="1"/>
</dbReference>
<protein>
    <recommendedName>
        <fullName evidence="7">UBA domain-containing protein</fullName>
    </recommendedName>
</protein>
<evidence type="ECO:0000256" key="3">
    <source>
        <dbReference type="ARBA" id="ARBA00022989"/>
    </source>
</evidence>
<evidence type="ECO:0000259" key="7">
    <source>
        <dbReference type="PROSITE" id="PS50030"/>
    </source>
</evidence>
<sequence length="343" mass="34895">MSVSLIGPSRRGGGGASSSSPWFLGAPVTKAVGVCAAVGYVACETTKLTDGDLGLDAEKILNEGQYHRLFLSNLTFGTVGELIFGLAVLCPLSRRFEREMGSRRYGTFLLYVNVLSAILILTLSPLILSELSSSSTDASIVRPGPLPLLGALLHLYRKYTPRLHPKFIGALGFDFSEKAVAYFFALQAIFSGGWGTFLPVTFGAMAGAAVTSVGMYEWEMPQFAYALAGAAGGGLVDEDGGSQIAISRRHAGGAAAAGAGADARGPRAGPGPTAGGGAGAGAAMGAPGGGGGFEVPPSPPPPSEDAIAQLTAMGFDRDAVVRALGHSDNNVEMAANRLLSGGA</sequence>
<dbReference type="GO" id="GO:0016020">
    <property type="term" value="C:membrane"/>
    <property type="evidence" value="ECO:0007669"/>
    <property type="project" value="UniProtKB-SubCell"/>
</dbReference>
<dbReference type="Gene3D" id="1.10.8.10">
    <property type="entry name" value="DNA helicase RuvA subunit, C-terminal domain"/>
    <property type="match status" value="1"/>
</dbReference>
<dbReference type="PROSITE" id="PS50030">
    <property type="entry name" value="UBA"/>
    <property type="match status" value="1"/>
</dbReference>
<evidence type="ECO:0000256" key="1">
    <source>
        <dbReference type="ARBA" id="ARBA00004141"/>
    </source>
</evidence>
<dbReference type="InterPro" id="IPR035952">
    <property type="entry name" value="Rhomboid-like_sf"/>
</dbReference>
<dbReference type="PANTHER" id="PTHR43066">
    <property type="entry name" value="RHOMBOID-RELATED PROTEIN"/>
    <property type="match status" value="1"/>
</dbReference>
<evidence type="ECO:0000256" key="6">
    <source>
        <dbReference type="SAM" id="Phobius"/>
    </source>
</evidence>
<feature type="domain" description="UBA" evidence="7">
    <location>
        <begin position="301"/>
        <end position="341"/>
    </location>
</feature>
<keyword evidence="3 6" id="KW-1133">Transmembrane helix</keyword>
<feature type="transmembrane region" description="Helical" evidence="6">
    <location>
        <begin position="70"/>
        <end position="93"/>
    </location>
</feature>
<dbReference type="AlphaFoldDB" id="A0A7S1ZHX3"/>
<reference evidence="8" key="1">
    <citation type="submission" date="2021-01" db="EMBL/GenBank/DDBJ databases">
        <authorList>
            <person name="Corre E."/>
            <person name="Pelletier E."/>
            <person name="Niang G."/>
            <person name="Scheremetjew M."/>
            <person name="Finn R."/>
            <person name="Kale V."/>
            <person name="Holt S."/>
            <person name="Cochrane G."/>
            <person name="Meng A."/>
            <person name="Brown T."/>
            <person name="Cohen L."/>
        </authorList>
    </citation>
    <scope>NUCLEOTIDE SEQUENCE</scope>
    <source>
        <strain evidence="8">Grunow 1884</strain>
    </source>
</reference>
<dbReference type="FunFam" id="1.10.8.10:FF:000003">
    <property type="entry name" value="UV excision repair protein RAD23 homolog"/>
    <property type="match status" value="1"/>
</dbReference>
<feature type="compositionally biased region" description="Gly residues" evidence="5">
    <location>
        <begin position="272"/>
        <end position="293"/>
    </location>
</feature>
<evidence type="ECO:0000256" key="5">
    <source>
        <dbReference type="SAM" id="MobiDB-lite"/>
    </source>
</evidence>
<dbReference type="PANTHER" id="PTHR43066:SF21">
    <property type="entry name" value="UBIQUITIN-ASSOCIATED DOMAIN-CONTAINING PROTEIN 2"/>
    <property type="match status" value="1"/>
</dbReference>
<dbReference type="InterPro" id="IPR015940">
    <property type="entry name" value="UBA"/>
</dbReference>
<proteinExistence type="predicted"/>